<feature type="domain" description="Exoribonuclease phosphorolytic" evidence="1">
    <location>
        <begin position="126"/>
        <end position="168"/>
    </location>
</feature>
<dbReference type="InterPro" id="IPR015848">
    <property type="entry name" value="PNPase_PH_RNA-bd_bac/org-type"/>
</dbReference>
<evidence type="ECO:0000313" key="3">
    <source>
        <dbReference type="EMBL" id="RZC81128.1"/>
    </source>
</evidence>
<dbReference type="STRING" id="3469.A0A4Y7L9F5"/>
<dbReference type="GO" id="GO:0005829">
    <property type="term" value="C:cytosol"/>
    <property type="evidence" value="ECO:0007669"/>
    <property type="project" value="TreeGrafter"/>
</dbReference>
<dbReference type="GO" id="GO:0004654">
    <property type="term" value="F:polyribonucleotide nucleotidyltransferase activity"/>
    <property type="evidence" value="ECO:0007669"/>
    <property type="project" value="InterPro"/>
</dbReference>
<dbReference type="Proteomes" id="UP000316621">
    <property type="component" value="Chromosome 10"/>
</dbReference>
<evidence type="ECO:0000259" key="1">
    <source>
        <dbReference type="Pfam" id="PF03725"/>
    </source>
</evidence>
<protein>
    <recommendedName>
        <fullName evidence="5">K Homology domain-containing protein</fullName>
    </recommendedName>
</protein>
<dbReference type="Pfam" id="PF03725">
    <property type="entry name" value="RNase_PH_C"/>
    <property type="match status" value="1"/>
</dbReference>
<dbReference type="Gene3D" id="3.30.230.70">
    <property type="entry name" value="GHMP Kinase, N-terminal domain"/>
    <property type="match status" value="3"/>
</dbReference>
<evidence type="ECO:0000313" key="4">
    <source>
        <dbReference type="Proteomes" id="UP000316621"/>
    </source>
</evidence>
<dbReference type="PANTHER" id="PTHR11252">
    <property type="entry name" value="POLYRIBONUCLEOTIDE NUCLEOTIDYLTRANSFERASE"/>
    <property type="match status" value="1"/>
</dbReference>
<name>A0A4Y7L9F5_PAPSO</name>
<dbReference type="SUPFAM" id="SSF55666">
    <property type="entry name" value="Ribonuclease PH domain 2-like"/>
    <property type="match status" value="2"/>
</dbReference>
<evidence type="ECO:0000259" key="2">
    <source>
        <dbReference type="Pfam" id="PF03726"/>
    </source>
</evidence>
<proteinExistence type="predicted"/>
<organism evidence="3 4">
    <name type="scientific">Papaver somniferum</name>
    <name type="common">Opium poppy</name>
    <dbReference type="NCBI Taxonomy" id="3469"/>
    <lineage>
        <taxon>Eukaryota</taxon>
        <taxon>Viridiplantae</taxon>
        <taxon>Streptophyta</taxon>
        <taxon>Embryophyta</taxon>
        <taxon>Tracheophyta</taxon>
        <taxon>Spermatophyta</taxon>
        <taxon>Magnoliopsida</taxon>
        <taxon>Ranunculales</taxon>
        <taxon>Papaveraceae</taxon>
        <taxon>Papaveroideae</taxon>
        <taxon>Papaver</taxon>
    </lineage>
</organism>
<dbReference type="SUPFAM" id="SSF46915">
    <property type="entry name" value="Polynucleotide phosphorylase/guanosine pentaphosphate synthase (PNPase/GPSI), domain 3"/>
    <property type="match status" value="1"/>
</dbReference>
<dbReference type="EMBL" id="CM010724">
    <property type="protein sequence ID" value="RZC81128.1"/>
    <property type="molecule type" value="Genomic_DNA"/>
</dbReference>
<dbReference type="GO" id="GO:0009570">
    <property type="term" value="C:chloroplast stroma"/>
    <property type="evidence" value="ECO:0007669"/>
    <property type="project" value="TreeGrafter"/>
</dbReference>
<dbReference type="GO" id="GO:0003723">
    <property type="term" value="F:RNA binding"/>
    <property type="evidence" value="ECO:0007669"/>
    <property type="project" value="InterPro"/>
</dbReference>
<dbReference type="InterPro" id="IPR012162">
    <property type="entry name" value="PNPase"/>
</dbReference>
<dbReference type="GO" id="GO:0000175">
    <property type="term" value="F:3'-5'-RNA exonuclease activity"/>
    <property type="evidence" value="ECO:0007669"/>
    <property type="project" value="TreeGrafter"/>
</dbReference>
<dbReference type="SUPFAM" id="SSF54211">
    <property type="entry name" value="Ribosomal protein S5 domain 2-like"/>
    <property type="match status" value="1"/>
</dbReference>
<gene>
    <name evidence="3" type="ORF">C5167_043701</name>
</gene>
<dbReference type="AlphaFoldDB" id="A0A4Y7L9F5"/>
<dbReference type="Pfam" id="PF03726">
    <property type="entry name" value="PNPase"/>
    <property type="match status" value="1"/>
</dbReference>
<dbReference type="InterPro" id="IPR020568">
    <property type="entry name" value="Ribosomal_Su5_D2-typ_SF"/>
</dbReference>
<dbReference type="PANTHER" id="PTHR11252:SF16">
    <property type="entry name" value="POLYRIBONUCLEOTIDE NUCLEOTIDYLTRANSFERASE 2, MITOCHONDRIAL"/>
    <property type="match status" value="1"/>
</dbReference>
<dbReference type="GO" id="GO:0000958">
    <property type="term" value="P:mitochondrial mRNA catabolic process"/>
    <property type="evidence" value="ECO:0007669"/>
    <property type="project" value="TreeGrafter"/>
</dbReference>
<keyword evidence="4" id="KW-1185">Reference proteome</keyword>
<evidence type="ECO:0008006" key="5">
    <source>
        <dbReference type="Google" id="ProtNLM"/>
    </source>
</evidence>
<dbReference type="InterPro" id="IPR015847">
    <property type="entry name" value="ExoRNase_PH_dom2"/>
</dbReference>
<feature type="domain" description="Polyribonucleotide nucleotidyltransferase RNA-binding" evidence="2">
    <location>
        <begin position="204"/>
        <end position="285"/>
    </location>
</feature>
<accession>A0A4Y7L9F5</accession>
<reference evidence="3 4" key="1">
    <citation type="journal article" date="2018" name="Science">
        <title>The opium poppy genome and morphinan production.</title>
        <authorList>
            <person name="Guo L."/>
            <person name="Winzer T."/>
            <person name="Yang X."/>
            <person name="Li Y."/>
            <person name="Ning Z."/>
            <person name="He Z."/>
            <person name="Teodor R."/>
            <person name="Lu Y."/>
            <person name="Bowser T.A."/>
            <person name="Graham I.A."/>
            <person name="Ye K."/>
        </authorList>
    </citation>
    <scope>NUCLEOTIDE SEQUENCE [LARGE SCALE GENOMIC DNA]</scope>
    <source>
        <strain evidence="4">cv. HN1</strain>
        <tissue evidence="3">Leaves</tissue>
    </source>
</reference>
<sequence>MASSIASSSIRRTRSNHHLSSIDILLKLTRIGFAQGRGGLRSIYSSSSTDHRLEAPSTFQSPSILDIGTYKEEFEIGSHCITFEAGGDDKGGNATVLGYDEQQDTDMMTVNATSAALMLSDIPWAGPIGVVRLGMIFGDFVINPAMDELKLSDLDLVYACTQDKTLMVDVQAQEAVKYLDPQRRLASKAGRRKDDKLAMLALRIDKKVESLAEAPIGAVLTDPKLRKFEHEKALGKINQDVKRILEEEDYDVDCIDGLPKMIDTLTKKVFLNRIIKKDSRVDGRHPDEVRPLCFKSSNRTELNGSSLFAIGDTQVQCVVTQRSPIYDEARFMGTWRTGEPEYDYMLRPFMINEEGKEGPLIERALVIPLPKEVSFPYIVRVNTEVKDSDGSTSMTTVCADTPTEYHSLEEHLVDVIFNVAGTRKGVTAAQLVVNHAGVPLDIICQCLGPALKGRHHILNHMEQEINAPCSSHLDDWDRVDSDLVVFELTADSLERLVGPDGARKRQFERETGGRIVCIVDDQVTIAVKNETGLREVRKKEAESYLGA</sequence>
<dbReference type="GO" id="GO:0000965">
    <property type="term" value="P:mitochondrial RNA 3'-end processing"/>
    <property type="evidence" value="ECO:0007669"/>
    <property type="project" value="TreeGrafter"/>
</dbReference>
<dbReference type="GO" id="GO:0005739">
    <property type="term" value="C:mitochondrion"/>
    <property type="evidence" value="ECO:0007669"/>
    <property type="project" value="TreeGrafter"/>
</dbReference>
<dbReference type="InterPro" id="IPR027408">
    <property type="entry name" value="PNPase/RNase_PH_dom_sf"/>
</dbReference>
<dbReference type="InterPro" id="IPR036345">
    <property type="entry name" value="ExoRNase_PH_dom2_sf"/>
</dbReference>
<dbReference type="InterPro" id="IPR036456">
    <property type="entry name" value="PNPase_PH_RNA-bd_sf"/>
</dbReference>
<dbReference type="Gramene" id="RZC81128">
    <property type="protein sequence ID" value="RZC81128"/>
    <property type="gene ID" value="C5167_043701"/>
</dbReference>